<dbReference type="PRINTS" id="PR00039">
    <property type="entry name" value="HTHLYSR"/>
</dbReference>
<dbReference type="InterPro" id="IPR000847">
    <property type="entry name" value="LysR_HTH_N"/>
</dbReference>
<dbReference type="InterPro" id="IPR036388">
    <property type="entry name" value="WH-like_DNA-bd_sf"/>
</dbReference>
<dbReference type="Proteomes" id="UP000320239">
    <property type="component" value="Unassembled WGS sequence"/>
</dbReference>
<comment type="similarity">
    <text evidence="1">Belongs to the LysR transcriptional regulatory family.</text>
</comment>
<evidence type="ECO:0000259" key="5">
    <source>
        <dbReference type="PROSITE" id="PS50931"/>
    </source>
</evidence>
<dbReference type="GO" id="GO:0003700">
    <property type="term" value="F:DNA-binding transcription factor activity"/>
    <property type="evidence" value="ECO:0007669"/>
    <property type="project" value="InterPro"/>
</dbReference>
<keyword evidence="2" id="KW-0805">Transcription regulation</keyword>
<evidence type="ECO:0000256" key="4">
    <source>
        <dbReference type="ARBA" id="ARBA00023163"/>
    </source>
</evidence>
<protein>
    <submittedName>
        <fullName evidence="6">DNA-binding transcriptional LysR family regulator</fullName>
    </submittedName>
</protein>
<dbReference type="Gene3D" id="3.40.190.290">
    <property type="match status" value="1"/>
</dbReference>
<dbReference type="EMBL" id="VIWY01000002">
    <property type="protein sequence ID" value="TWG24522.1"/>
    <property type="molecule type" value="Genomic_DNA"/>
</dbReference>
<evidence type="ECO:0000313" key="6">
    <source>
        <dbReference type="EMBL" id="TWG24522.1"/>
    </source>
</evidence>
<accession>A0A561WKY1</accession>
<feature type="domain" description="HTH lysR-type" evidence="5">
    <location>
        <begin position="11"/>
        <end position="68"/>
    </location>
</feature>
<dbReference type="Gene3D" id="1.10.10.10">
    <property type="entry name" value="Winged helix-like DNA-binding domain superfamily/Winged helix DNA-binding domain"/>
    <property type="match status" value="1"/>
</dbReference>
<dbReference type="Pfam" id="PF03466">
    <property type="entry name" value="LysR_substrate"/>
    <property type="match status" value="1"/>
</dbReference>
<dbReference type="AlphaFoldDB" id="A0A561WKY1"/>
<dbReference type="PROSITE" id="PS50931">
    <property type="entry name" value="HTH_LYSR"/>
    <property type="match status" value="1"/>
</dbReference>
<name>A0A561WKY1_ACTTI</name>
<reference evidence="6 7" key="1">
    <citation type="submission" date="2019-06" db="EMBL/GenBank/DDBJ databases">
        <title>Sequencing the genomes of 1000 actinobacteria strains.</title>
        <authorList>
            <person name="Klenk H.-P."/>
        </authorList>
    </citation>
    <scope>NUCLEOTIDE SEQUENCE [LARGE SCALE GENOMIC DNA]</scope>
    <source>
        <strain evidence="6 7">DSM 43866</strain>
    </source>
</reference>
<dbReference type="SUPFAM" id="SSF53850">
    <property type="entry name" value="Periplasmic binding protein-like II"/>
    <property type="match status" value="1"/>
</dbReference>
<evidence type="ECO:0000256" key="2">
    <source>
        <dbReference type="ARBA" id="ARBA00023015"/>
    </source>
</evidence>
<evidence type="ECO:0000313" key="7">
    <source>
        <dbReference type="Proteomes" id="UP000320239"/>
    </source>
</evidence>
<dbReference type="CDD" id="cd05466">
    <property type="entry name" value="PBP2_LTTR_substrate"/>
    <property type="match status" value="1"/>
</dbReference>
<comment type="caution">
    <text evidence="6">The sequence shown here is derived from an EMBL/GenBank/DDBJ whole genome shotgun (WGS) entry which is preliminary data.</text>
</comment>
<keyword evidence="7" id="KW-1185">Reference proteome</keyword>
<dbReference type="InterPro" id="IPR005119">
    <property type="entry name" value="LysR_subst-bd"/>
</dbReference>
<dbReference type="Pfam" id="PF00126">
    <property type="entry name" value="HTH_1"/>
    <property type="match status" value="1"/>
</dbReference>
<dbReference type="SUPFAM" id="SSF46785">
    <property type="entry name" value="Winged helix' DNA-binding domain"/>
    <property type="match status" value="1"/>
</dbReference>
<dbReference type="InterPro" id="IPR036390">
    <property type="entry name" value="WH_DNA-bd_sf"/>
</dbReference>
<gene>
    <name evidence="6" type="ORF">FHX34_1021082</name>
</gene>
<evidence type="ECO:0000256" key="3">
    <source>
        <dbReference type="ARBA" id="ARBA00023125"/>
    </source>
</evidence>
<proteinExistence type="inferred from homology"/>
<dbReference type="PANTHER" id="PTHR30126:SF39">
    <property type="entry name" value="HTH-TYPE TRANSCRIPTIONAL REGULATOR CYSL"/>
    <property type="match status" value="1"/>
</dbReference>
<keyword evidence="3 6" id="KW-0238">DNA-binding</keyword>
<dbReference type="PANTHER" id="PTHR30126">
    <property type="entry name" value="HTH-TYPE TRANSCRIPTIONAL REGULATOR"/>
    <property type="match status" value="1"/>
</dbReference>
<evidence type="ECO:0000256" key="1">
    <source>
        <dbReference type="ARBA" id="ARBA00009437"/>
    </source>
</evidence>
<sequence>MGCRGRMADVVSLDLLHTFLAVYRAGTLTRAAELLGLAQPTVTAQLRSLESELGHPLFVRGARGVTPTAAADDLARRLDGPMDALTGVAAGLHEAAEPAGRTLHLGGPAELMTARVLPALAGTIAAGVSVRVRLGLADDLLTELSQGRLDLVVSAIRPRRAGLHAEPLCDEEFVLVADPAILPLPDLHQAPLLAYAEELPIVRRWWRHVLGSPPPRRAVLVVPDLRALRAAAAAGIGVTVLPRYLVADDLAAGTLVEVLTTADPPINTLYLATRSATRDAPHIAAARAALLREGRNW</sequence>
<dbReference type="GO" id="GO:0000976">
    <property type="term" value="F:transcription cis-regulatory region binding"/>
    <property type="evidence" value="ECO:0007669"/>
    <property type="project" value="TreeGrafter"/>
</dbReference>
<keyword evidence="4" id="KW-0804">Transcription</keyword>
<organism evidence="6 7">
    <name type="scientific">Actinoplanes teichomyceticus</name>
    <dbReference type="NCBI Taxonomy" id="1867"/>
    <lineage>
        <taxon>Bacteria</taxon>
        <taxon>Bacillati</taxon>
        <taxon>Actinomycetota</taxon>
        <taxon>Actinomycetes</taxon>
        <taxon>Micromonosporales</taxon>
        <taxon>Micromonosporaceae</taxon>
        <taxon>Actinoplanes</taxon>
    </lineage>
</organism>